<proteinExistence type="predicted"/>
<dbReference type="PANTHER" id="PTHR12526">
    <property type="entry name" value="GLYCOSYLTRANSFERASE"/>
    <property type="match status" value="1"/>
</dbReference>
<dbReference type="EC" id="2.4.1.292" evidence="3"/>
<dbReference type="Pfam" id="PF13439">
    <property type="entry name" value="Glyco_transf_4"/>
    <property type="match status" value="1"/>
</dbReference>
<dbReference type="Gene3D" id="3.40.50.2000">
    <property type="entry name" value="Glycogen Phosphorylase B"/>
    <property type="match status" value="2"/>
</dbReference>
<accession>A0A6N2S0R1</accession>
<sequence>MNLLFLLGKFPSIGGVETVTAILANEFSARGHEVHVVSFEQVTETPSPALDSRVTLHRLGYPVSSQANLAALRDLLSSRRIDIVINQWCLPFHVTRLCRKAMRGLSCRLLAVHHNAPDCNARLEGLRMRMARAGNPVNRAFLRLLLKGCAMATGASLRYVYAHSDRYILLSDSFHRAFRNITGLKNTGKLLTIPNPVTVENREFRYDPAFKKKELLFVGRLEPNQKRVSRVLETWALLEPRFPDWTLRLVGDGPEKEALQAFCAERRLERVSFEGFRNPAPYYEQASLLLLASEYEGLPLAVVEGMSFGAVPLLYGSFSSAYDLVDHGQNGYILPASGGFQARQMADMAAELMQSPAALHAMARAAAAKSREFTREHVVRQWEEVFRNNTPTP</sequence>
<dbReference type="Pfam" id="PF00534">
    <property type="entry name" value="Glycos_transf_1"/>
    <property type="match status" value="1"/>
</dbReference>
<dbReference type="PANTHER" id="PTHR12526:SF628">
    <property type="entry name" value="MANNOSYLGLUCOSYLGLYCERATE SYNTHASE"/>
    <property type="match status" value="1"/>
</dbReference>
<dbReference type="InterPro" id="IPR028098">
    <property type="entry name" value="Glyco_trans_4-like_N"/>
</dbReference>
<evidence type="ECO:0000259" key="1">
    <source>
        <dbReference type="Pfam" id="PF00534"/>
    </source>
</evidence>
<evidence type="ECO:0000313" key="3">
    <source>
        <dbReference type="EMBL" id="VYS86857.1"/>
    </source>
</evidence>
<dbReference type="InterPro" id="IPR001296">
    <property type="entry name" value="Glyco_trans_1"/>
</dbReference>
<gene>
    <name evidence="3" type="primary">pglH_1</name>
    <name evidence="3" type="ORF">AMLFYP55_01918</name>
</gene>
<dbReference type="SUPFAM" id="SSF53756">
    <property type="entry name" value="UDP-Glycosyltransferase/glycogen phosphorylase"/>
    <property type="match status" value="1"/>
</dbReference>
<keyword evidence="3" id="KW-0328">Glycosyltransferase</keyword>
<dbReference type="AlphaFoldDB" id="A0A6N2S0R1"/>
<evidence type="ECO:0000259" key="2">
    <source>
        <dbReference type="Pfam" id="PF13439"/>
    </source>
</evidence>
<organism evidence="3">
    <name type="scientific">Akkermansia muciniphila</name>
    <dbReference type="NCBI Taxonomy" id="239935"/>
    <lineage>
        <taxon>Bacteria</taxon>
        <taxon>Pseudomonadati</taxon>
        <taxon>Verrucomicrobiota</taxon>
        <taxon>Verrucomicrobiia</taxon>
        <taxon>Verrucomicrobiales</taxon>
        <taxon>Akkermansiaceae</taxon>
        <taxon>Akkermansia</taxon>
    </lineage>
</organism>
<feature type="domain" description="Glycosyltransferase subfamily 4-like N-terminal" evidence="2">
    <location>
        <begin position="13"/>
        <end position="200"/>
    </location>
</feature>
<dbReference type="EMBL" id="CACRSS010000002">
    <property type="protein sequence ID" value="VYS86857.1"/>
    <property type="molecule type" value="Genomic_DNA"/>
</dbReference>
<dbReference type="GO" id="GO:0016757">
    <property type="term" value="F:glycosyltransferase activity"/>
    <property type="evidence" value="ECO:0007669"/>
    <property type="project" value="UniProtKB-KW"/>
</dbReference>
<feature type="domain" description="Glycosyl transferase family 1" evidence="1">
    <location>
        <begin position="211"/>
        <end position="367"/>
    </location>
</feature>
<reference evidence="3" key="1">
    <citation type="submission" date="2019-11" db="EMBL/GenBank/DDBJ databases">
        <authorList>
            <person name="Feng L."/>
        </authorList>
    </citation>
    <scope>NUCLEOTIDE SEQUENCE</scope>
    <source>
        <strain evidence="3">AMuciniphilaLFYP55</strain>
    </source>
</reference>
<name>A0A6N2S0R1_9BACT</name>
<protein>
    <submittedName>
        <fullName evidence="3">GalNAc-alpha-(1-&gt;4)-GalNAc-alpha-(1-&gt;3)-diNAcBac-PP-undecaprenol alpha-1,4-N-acetyl-D-galactosaminyltransferase</fullName>
        <ecNumber evidence="3">2.4.1.292</ecNumber>
    </submittedName>
</protein>
<keyword evidence="3" id="KW-0808">Transferase</keyword>
<dbReference type="RefSeq" id="WP_156340782.1">
    <property type="nucleotide sequence ID" value="NZ_CACRSS010000002.1"/>
</dbReference>